<feature type="transmembrane region" description="Helical" evidence="1">
    <location>
        <begin position="50"/>
        <end position="71"/>
    </location>
</feature>
<accession>A0A174HCA7</accession>
<evidence type="ECO:0000313" key="3">
    <source>
        <dbReference type="Proteomes" id="UP000095706"/>
    </source>
</evidence>
<dbReference type="AlphaFoldDB" id="A0A174HCA7"/>
<organism evidence="2 3">
    <name type="scientific">Fusicatenibacter saccharivorans</name>
    <dbReference type="NCBI Taxonomy" id="1150298"/>
    <lineage>
        <taxon>Bacteria</taxon>
        <taxon>Bacillati</taxon>
        <taxon>Bacillota</taxon>
        <taxon>Clostridia</taxon>
        <taxon>Lachnospirales</taxon>
        <taxon>Lachnospiraceae</taxon>
        <taxon>Fusicatenibacter</taxon>
    </lineage>
</organism>
<dbReference type="EMBL" id="CYYV01000013">
    <property type="protein sequence ID" value="CUO70987.1"/>
    <property type="molecule type" value="Genomic_DNA"/>
</dbReference>
<evidence type="ECO:0000256" key="1">
    <source>
        <dbReference type="SAM" id="Phobius"/>
    </source>
</evidence>
<evidence type="ECO:0000313" key="2">
    <source>
        <dbReference type="EMBL" id="CUO70987.1"/>
    </source>
</evidence>
<name>A0A174HCA7_9FIRM</name>
<reference evidence="2 3" key="1">
    <citation type="submission" date="2015-09" db="EMBL/GenBank/DDBJ databases">
        <authorList>
            <consortium name="Pathogen Informatics"/>
        </authorList>
    </citation>
    <scope>NUCLEOTIDE SEQUENCE [LARGE SCALE GENOMIC DNA]</scope>
    <source>
        <strain evidence="2 3">2789STDY5608849</strain>
    </source>
</reference>
<sequence length="108" mass="12613">MKHTYEKPVITVDAGMAEGVYAASGAPTTQIRKCSLLKQIIFLRQHPIPMLPLLLFFPFFRPLPLFFFLLFHHPQSPEKRTQHLRALFFQHAALDLHLMVKLVHFQHI</sequence>
<keyword evidence="1" id="KW-1133">Transmembrane helix</keyword>
<gene>
    <name evidence="2" type="ORF">ERS852406_02628</name>
</gene>
<protein>
    <submittedName>
        <fullName evidence="2">Uncharacterized protein</fullName>
    </submittedName>
</protein>
<keyword evidence="1" id="KW-0812">Transmembrane</keyword>
<keyword evidence="1" id="KW-0472">Membrane</keyword>
<dbReference type="Proteomes" id="UP000095706">
    <property type="component" value="Unassembled WGS sequence"/>
</dbReference>
<proteinExistence type="predicted"/>